<reference evidence="13" key="1">
    <citation type="submission" date="2009-06" db="EMBL/GenBank/DDBJ databases">
        <title>Complete sequence of Dickeya dadantii Ech703.</title>
        <authorList>
            <consortium name="US DOE Joint Genome Institute"/>
            <person name="Lucas S."/>
            <person name="Copeland A."/>
            <person name="Lapidus A."/>
            <person name="Glavina del Rio T."/>
            <person name="Dalin E."/>
            <person name="Tice H."/>
            <person name="Bruce D."/>
            <person name="Goodwin L."/>
            <person name="Pitluck S."/>
            <person name="Chertkov O."/>
            <person name="Brettin T."/>
            <person name="Detter J.C."/>
            <person name="Han C."/>
            <person name="Larimer F."/>
            <person name="Land M."/>
            <person name="Hauser L."/>
            <person name="Kyrpides N."/>
            <person name="Mikhailova N."/>
            <person name="Balakrishnan V."/>
            <person name="Glasner J."/>
            <person name="Perna N.T."/>
        </authorList>
    </citation>
    <scope>NUCLEOTIDE SEQUENCE [LARGE SCALE GENOMIC DNA]</scope>
    <source>
        <strain evidence="13">Ech703</strain>
    </source>
</reference>
<dbReference type="HOGENOM" id="CLU_000445_107_16_6"/>
<keyword evidence="14" id="KW-1185">Reference proteome</keyword>
<evidence type="ECO:0000256" key="2">
    <source>
        <dbReference type="ARBA" id="ARBA00022475"/>
    </source>
</evidence>
<dbReference type="eggNOG" id="COG0840">
    <property type="taxonomic scope" value="Bacteria"/>
</dbReference>
<dbReference type="KEGG" id="dda:Dd703_1028"/>
<dbReference type="SMART" id="SM01049">
    <property type="entry name" value="Cache_2"/>
    <property type="match status" value="1"/>
</dbReference>
<dbReference type="PROSITE" id="PS50111">
    <property type="entry name" value="CHEMOTAXIS_TRANSDUC_2"/>
    <property type="match status" value="1"/>
</dbReference>
<dbReference type="Gene3D" id="3.30.450.20">
    <property type="entry name" value="PAS domain"/>
    <property type="match status" value="1"/>
</dbReference>
<dbReference type="InterPro" id="IPR004089">
    <property type="entry name" value="MCPsignal_dom"/>
</dbReference>
<evidence type="ECO:0000256" key="7">
    <source>
        <dbReference type="ARBA" id="ARBA00023136"/>
    </source>
</evidence>
<keyword evidence="8 10" id="KW-0807">Transducer</keyword>
<accession>C6CBP8</accession>
<dbReference type="RefSeq" id="WP_012764650.1">
    <property type="nucleotide sequence ID" value="NC_012880.1"/>
</dbReference>
<dbReference type="Gene3D" id="1.10.287.950">
    <property type="entry name" value="Methyl-accepting chemotaxis protein"/>
    <property type="match status" value="1"/>
</dbReference>
<keyword evidence="7 11" id="KW-0472">Membrane</keyword>
<dbReference type="GO" id="GO:0006935">
    <property type="term" value="P:chemotaxis"/>
    <property type="evidence" value="ECO:0007669"/>
    <property type="project" value="UniProtKB-KW"/>
</dbReference>
<dbReference type="PRINTS" id="PR00260">
    <property type="entry name" value="CHEMTRNSDUCR"/>
</dbReference>
<dbReference type="PANTHER" id="PTHR43531">
    <property type="entry name" value="PROTEIN ICFG"/>
    <property type="match status" value="1"/>
</dbReference>
<feature type="domain" description="Methyl-accepting transducer" evidence="12">
    <location>
        <begin position="268"/>
        <end position="497"/>
    </location>
</feature>
<evidence type="ECO:0000259" key="12">
    <source>
        <dbReference type="PROSITE" id="PS50111"/>
    </source>
</evidence>
<dbReference type="InterPro" id="IPR004090">
    <property type="entry name" value="Chemotax_Me-accpt_rcpt"/>
</dbReference>
<evidence type="ECO:0000313" key="14">
    <source>
        <dbReference type="Proteomes" id="UP000002734"/>
    </source>
</evidence>
<comment type="subcellular location">
    <subcellularLocation>
        <location evidence="1">Cell membrane</location>
        <topology evidence="1">Multi-pass membrane protein</topology>
    </subcellularLocation>
</comment>
<dbReference type="InterPro" id="IPR051310">
    <property type="entry name" value="MCP_chemotaxis"/>
</dbReference>
<dbReference type="SMART" id="SM00283">
    <property type="entry name" value="MA"/>
    <property type="match status" value="1"/>
</dbReference>
<name>C6CBP8_MUSP7</name>
<keyword evidence="2" id="KW-1003">Cell membrane</keyword>
<dbReference type="Proteomes" id="UP000002734">
    <property type="component" value="Chromosome"/>
</dbReference>
<evidence type="ECO:0000256" key="3">
    <source>
        <dbReference type="ARBA" id="ARBA00022481"/>
    </source>
</evidence>
<dbReference type="AlphaFoldDB" id="C6CBP8"/>
<dbReference type="InterPro" id="IPR033480">
    <property type="entry name" value="sCache_2"/>
</dbReference>
<keyword evidence="3" id="KW-0488">Methylation</keyword>
<dbReference type="FunFam" id="1.10.287.950:FF:000001">
    <property type="entry name" value="Methyl-accepting chemotaxis sensory transducer"/>
    <property type="match status" value="1"/>
</dbReference>
<protein>
    <submittedName>
        <fullName evidence="13">Methyl-accepting chemotaxis sensory transducer with Cache sensor</fullName>
    </submittedName>
</protein>
<evidence type="ECO:0000256" key="8">
    <source>
        <dbReference type="ARBA" id="ARBA00023224"/>
    </source>
</evidence>
<dbReference type="GO" id="GO:0007165">
    <property type="term" value="P:signal transduction"/>
    <property type="evidence" value="ECO:0007669"/>
    <property type="project" value="UniProtKB-KW"/>
</dbReference>
<dbReference type="GO" id="GO:0005886">
    <property type="term" value="C:plasma membrane"/>
    <property type="evidence" value="ECO:0007669"/>
    <property type="project" value="UniProtKB-SubCell"/>
</dbReference>
<keyword evidence="6 11" id="KW-1133">Transmembrane helix</keyword>
<dbReference type="CDD" id="cd11386">
    <property type="entry name" value="MCP_signal"/>
    <property type="match status" value="1"/>
</dbReference>
<gene>
    <name evidence="13" type="ordered locus">Dd703_1028</name>
</gene>
<dbReference type="Pfam" id="PF00015">
    <property type="entry name" value="MCPsignal"/>
    <property type="match status" value="1"/>
</dbReference>
<feature type="transmembrane region" description="Helical" evidence="11">
    <location>
        <begin position="185"/>
        <end position="206"/>
    </location>
</feature>
<dbReference type="GO" id="GO:0004888">
    <property type="term" value="F:transmembrane signaling receptor activity"/>
    <property type="evidence" value="ECO:0007669"/>
    <property type="project" value="InterPro"/>
</dbReference>
<dbReference type="PANTHER" id="PTHR43531:SF14">
    <property type="entry name" value="METHYL-ACCEPTING CHEMOTAXIS PROTEIN I-RELATED"/>
    <property type="match status" value="1"/>
</dbReference>
<evidence type="ECO:0000256" key="6">
    <source>
        <dbReference type="ARBA" id="ARBA00022989"/>
    </source>
</evidence>
<dbReference type="SUPFAM" id="SSF58104">
    <property type="entry name" value="Methyl-accepting chemotaxis protein (MCP) signaling domain"/>
    <property type="match status" value="1"/>
</dbReference>
<sequence length="532" mass="57779">MKISLVRKLWFPLAISLLFLAGTLFHNSLKIKQDQTALRKGELMHLTQMAMSVVKTNAELARSGQISQDEAQQRALRELKELRYGEAGYFTILNSQPRVLMHPTNEKLIGLGNDVKDANGVYIYREMVAVTKNGQSDYTTYDFPRPGSTDPKPKVAYNSRYEPWDWIITTGLYVDDIDDAFYSALYQNGIIFIVVSGVLFFFAYYINRSILRTLGGEPTYATEVAARIAAGDLSYPINTVSGDNVSLLYEMGVMRERLTTVIGEIRSGAESISSSSDGIVTGSVDLSSHIEQQAASLESTSASMEEITSTVKQNAENTGQARQLAYSALDIASRGGAVMQEVNDTMKGISESSDKIANITEVVNNIAFQTNILALNAAVEAARAGEQGRGFAVVAGEVRSLALRSADAAKEIKSLIEESVSRVNSGSTKIKQAGSSMADVVGAVQRVAEIMAEISTATEEQSKGITLINQAIVQIDSVTQQNTALVQQTVASANELEVQSQRLKESVAYFNTEGSGRQDDARTVSPVALLKR</sequence>
<evidence type="ECO:0000256" key="4">
    <source>
        <dbReference type="ARBA" id="ARBA00022500"/>
    </source>
</evidence>
<keyword evidence="4" id="KW-0145">Chemotaxis</keyword>
<dbReference type="STRING" id="579405.Dd703_1028"/>
<dbReference type="EMBL" id="CP001654">
    <property type="protein sequence ID" value="ACS84833.1"/>
    <property type="molecule type" value="Genomic_DNA"/>
</dbReference>
<organism evidence="13 14">
    <name type="scientific">Musicola paradisiaca (strain Ech703)</name>
    <name type="common">Dickeya paradisiaca</name>
    <name type="synonym">Dickeya dadantii</name>
    <dbReference type="NCBI Taxonomy" id="579405"/>
    <lineage>
        <taxon>Bacteria</taxon>
        <taxon>Pseudomonadati</taxon>
        <taxon>Pseudomonadota</taxon>
        <taxon>Gammaproteobacteria</taxon>
        <taxon>Enterobacterales</taxon>
        <taxon>Pectobacteriaceae</taxon>
        <taxon>Musicola</taxon>
    </lineage>
</organism>
<evidence type="ECO:0000256" key="11">
    <source>
        <dbReference type="SAM" id="Phobius"/>
    </source>
</evidence>
<proteinExistence type="inferred from homology"/>
<evidence type="ECO:0000256" key="9">
    <source>
        <dbReference type="ARBA" id="ARBA00029447"/>
    </source>
</evidence>
<evidence type="ECO:0000256" key="10">
    <source>
        <dbReference type="PROSITE-ProRule" id="PRU00284"/>
    </source>
</evidence>
<dbReference type="Pfam" id="PF17200">
    <property type="entry name" value="sCache_2"/>
    <property type="match status" value="1"/>
</dbReference>
<keyword evidence="5 11" id="KW-0812">Transmembrane</keyword>
<evidence type="ECO:0000256" key="1">
    <source>
        <dbReference type="ARBA" id="ARBA00004651"/>
    </source>
</evidence>
<comment type="similarity">
    <text evidence="9">Belongs to the methyl-accepting chemotaxis (MCP) protein family.</text>
</comment>
<evidence type="ECO:0000313" key="13">
    <source>
        <dbReference type="EMBL" id="ACS84833.1"/>
    </source>
</evidence>
<evidence type="ECO:0000256" key="5">
    <source>
        <dbReference type="ARBA" id="ARBA00022692"/>
    </source>
</evidence>